<sequence length="186" mass="20021">MRRRPIAGEADGMAKKSAKAAGEIHEEAETYRGGAPRPLRGHVLMMALFSALVAAAAGLAAATGRRLPSDVRGYDLLLLTAGTHKLARTLSKDAVTSPLRTPFTRYEETGGPAEVNEEVRRSSQTRHAIGELITCPFCLDLWIATGFAVGMVFAPRLTRLVATTFTAMTGADFLQLAYARMQQSQS</sequence>
<reference evidence="2 3" key="1">
    <citation type="journal article" date="2019" name="Int. J. Syst. Evol. Microbiol.">
        <title>The Global Catalogue of Microorganisms (GCM) 10K type strain sequencing project: providing services to taxonomists for standard genome sequencing and annotation.</title>
        <authorList>
            <consortium name="The Broad Institute Genomics Platform"/>
            <consortium name="The Broad Institute Genome Sequencing Center for Infectious Disease"/>
            <person name="Wu L."/>
            <person name="Ma J."/>
        </authorList>
    </citation>
    <scope>NUCLEOTIDE SEQUENCE [LARGE SCALE GENOMIC DNA]</scope>
    <source>
        <strain evidence="2 3">JCM 10303</strain>
    </source>
</reference>
<dbReference type="Proteomes" id="UP001500729">
    <property type="component" value="Unassembled WGS sequence"/>
</dbReference>
<accession>A0ABN1DHE5</accession>
<dbReference type="EMBL" id="BAAAGS010000036">
    <property type="protein sequence ID" value="GAA0543472.1"/>
    <property type="molecule type" value="Genomic_DNA"/>
</dbReference>
<proteinExistence type="predicted"/>
<organism evidence="2 3">
    <name type="scientific">Saccharopolyspora erythraea</name>
    <name type="common">Streptomyces erythraeus</name>
    <dbReference type="NCBI Taxonomy" id="1836"/>
    <lineage>
        <taxon>Bacteria</taxon>
        <taxon>Bacillati</taxon>
        <taxon>Actinomycetota</taxon>
        <taxon>Actinomycetes</taxon>
        <taxon>Pseudonocardiales</taxon>
        <taxon>Pseudonocardiaceae</taxon>
        <taxon>Saccharopolyspora</taxon>
    </lineage>
</organism>
<comment type="caution">
    <text evidence="2">The sequence shown here is derived from an EMBL/GenBank/DDBJ whole genome shotgun (WGS) entry which is preliminary data.</text>
</comment>
<evidence type="ECO:0000313" key="2">
    <source>
        <dbReference type="EMBL" id="GAA0543472.1"/>
    </source>
</evidence>
<evidence type="ECO:0000313" key="3">
    <source>
        <dbReference type="Proteomes" id="UP001500729"/>
    </source>
</evidence>
<dbReference type="InterPro" id="IPR010773">
    <property type="entry name" value="Mycophage_PG1_Gp7"/>
</dbReference>
<gene>
    <name evidence="2" type="ORF">GCM10009533_48050</name>
</gene>
<keyword evidence="3" id="KW-1185">Reference proteome</keyword>
<keyword evidence="1" id="KW-1133">Transmembrane helix</keyword>
<keyword evidence="1" id="KW-0472">Membrane</keyword>
<name>A0ABN1DHE5_SACER</name>
<evidence type="ECO:0000256" key="1">
    <source>
        <dbReference type="SAM" id="Phobius"/>
    </source>
</evidence>
<keyword evidence="1" id="KW-0812">Transmembrane</keyword>
<dbReference type="Pfam" id="PF07098">
    <property type="entry name" value="DUF1360"/>
    <property type="match status" value="1"/>
</dbReference>
<protein>
    <submittedName>
        <fullName evidence="2">DUF1360 domain-containing protein</fullName>
    </submittedName>
</protein>
<feature type="transmembrane region" description="Helical" evidence="1">
    <location>
        <begin position="43"/>
        <end position="62"/>
    </location>
</feature>